<evidence type="ECO:0000256" key="2">
    <source>
        <dbReference type="ARBA" id="ARBA00012438"/>
    </source>
</evidence>
<reference evidence="8 9" key="1">
    <citation type="submission" date="2020-05" db="EMBL/GenBank/DDBJ databases">
        <title>Complete genome sequence of Gemmatimonas greenlandica TET16.</title>
        <authorList>
            <person name="Zeng Y."/>
        </authorList>
    </citation>
    <scope>NUCLEOTIDE SEQUENCE [LARGE SCALE GENOMIC DNA]</scope>
    <source>
        <strain evidence="8 9">TET16</strain>
    </source>
</reference>
<dbReference type="SUPFAM" id="SSF55874">
    <property type="entry name" value="ATPase domain of HSP90 chaperone/DNA topoisomerase II/histidine kinase"/>
    <property type="match status" value="1"/>
</dbReference>
<dbReference type="Gene3D" id="1.10.287.130">
    <property type="match status" value="1"/>
</dbReference>
<dbReference type="KEGG" id="ggr:HKW67_12540"/>
<dbReference type="InterPro" id="IPR001789">
    <property type="entry name" value="Sig_transdc_resp-reg_receiver"/>
</dbReference>
<name>A0A6M4IVR7_9BACT</name>
<dbReference type="InterPro" id="IPR003661">
    <property type="entry name" value="HisK_dim/P_dom"/>
</dbReference>
<dbReference type="AlphaFoldDB" id="A0A6M4IVR7"/>
<keyword evidence="9" id="KW-1185">Reference proteome</keyword>
<dbReference type="InterPro" id="IPR011006">
    <property type="entry name" value="CheY-like_superfamily"/>
</dbReference>
<feature type="transmembrane region" description="Helical" evidence="5">
    <location>
        <begin position="37"/>
        <end position="57"/>
    </location>
</feature>
<sequence>MDASLFIAIVSLTLQFSTTVAMIVIARAPGWQRVRWFALVACSAGLYSLSDALGMVAPEQNSWWITRVNITLATIHTAGWVAYTYADRAGSWRSLSGRLRWWMIGGVLAATVVSVLGLTDHTELAARDILGRGGSAGGPILTPIGQSVVFIPLISILLSAVGQVGRARAGEEGAASVVVGFFFFTLFAVEEALVAAGMLDFIYLADLGYICVTLPVTMQLLRRFTRDAQRLDTLSTHLAEEVARRTQERDEARVNLIEQQRLASLGRLAAGVGHEINNPLQYLRFSLDELRESPIMASHEALRETLAHAFDGTERIRKVVDDLRTYVRPSDDALELLDVRDIVRTALRIGSPQWRHSVHVETRFDDAPHVRGDEGKLVQVVLNPLVNGAQSVLQAAESRTGVLCVSTRTGSDGWAEIEIADEGGGFEPDILSRLGEPYVTTKASRGGTGLGLFVSRGIVEAHGGTMHFRNAARSDGESAGAVVLIRLPAVSPRHATGRTPISTPLFVSDAHAPPLRVLMVEDDRAILSALTRGLEREGLLVHGVHSAAAALEWLEQDQPDVVVSDLMMPGMSGAEFANALAARHPALRRRLVIMTGGATTPDLEQFLADPSLMVLGKPIARQFLAEQLRKRAAASA</sequence>
<dbReference type="Proteomes" id="UP000500938">
    <property type="component" value="Chromosome"/>
</dbReference>
<gene>
    <name evidence="8" type="ORF">HKW67_12540</name>
</gene>
<evidence type="ECO:0000256" key="4">
    <source>
        <dbReference type="PROSITE-ProRule" id="PRU00169"/>
    </source>
</evidence>
<evidence type="ECO:0000313" key="8">
    <source>
        <dbReference type="EMBL" id="QJR36271.1"/>
    </source>
</evidence>
<dbReference type="Gene3D" id="3.40.50.2300">
    <property type="match status" value="1"/>
</dbReference>
<dbReference type="EMBL" id="CP053085">
    <property type="protein sequence ID" value="QJR36271.1"/>
    <property type="molecule type" value="Genomic_DNA"/>
</dbReference>
<comment type="catalytic activity">
    <reaction evidence="1">
        <text>ATP + protein L-histidine = ADP + protein N-phospho-L-histidine.</text>
        <dbReference type="EC" id="2.7.13.3"/>
    </reaction>
</comment>
<dbReference type="InterPro" id="IPR004358">
    <property type="entry name" value="Sig_transdc_His_kin-like_C"/>
</dbReference>
<dbReference type="SMART" id="SM00388">
    <property type="entry name" value="HisKA"/>
    <property type="match status" value="1"/>
</dbReference>
<dbReference type="CDD" id="cd00082">
    <property type="entry name" value="HisKA"/>
    <property type="match status" value="1"/>
</dbReference>
<dbReference type="SUPFAM" id="SSF47384">
    <property type="entry name" value="Homodimeric domain of signal transducing histidine kinase"/>
    <property type="match status" value="1"/>
</dbReference>
<evidence type="ECO:0000259" key="6">
    <source>
        <dbReference type="PROSITE" id="PS50109"/>
    </source>
</evidence>
<keyword evidence="5" id="KW-0812">Transmembrane</keyword>
<evidence type="ECO:0000256" key="3">
    <source>
        <dbReference type="ARBA" id="ARBA00022553"/>
    </source>
</evidence>
<dbReference type="PRINTS" id="PR00344">
    <property type="entry name" value="BCTRLSENSOR"/>
</dbReference>
<dbReference type="SMART" id="SM00387">
    <property type="entry name" value="HATPase_c"/>
    <property type="match status" value="1"/>
</dbReference>
<dbReference type="InterPro" id="IPR003594">
    <property type="entry name" value="HATPase_dom"/>
</dbReference>
<dbReference type="PANTHER" id="PTHR43547">
    <property type="entry name" value="TWO-COMPONENT HISTIDINE KINASE"/>
    <property type="match status" value="1"/>
</dbReference>
<feature type="transmembrane region" description="Helical" evidence="5">
    <location>
        <begin position="98"/>
        <end position="119"/>
    </location>
</feature>
<dbReference type="Gene3D" id="3.30.565.10">
    <property type="entry name" value="Histidine kinase-like ATPase, C-terminal domain"/>
    <property type="match status" value="1"/>
</dbReference>
<dbReference type="SMART" id="SM00448">
    <property type="entry name" value="REC"/>
    <property type="match status" value="1"/>
</dbReference>
<dbReference type="Pfam" id="PF00072">
    <property type="entry name" value="Response_reg"/>
    <property type="match status" value="1"/>
</dbReference>
<dbReference type="PROSITE" id="PS50110">
    <property type="entry name" value="RESPONSE_REGULATORY"/>
    <property type="match status" value="1"/>
</dbReference>
<dbReference type="GO" id="GO:0000155">
    <property type="term" value="F:phosphorelay sensor kinase activity"/>
    <property type="evidence" value="ECO:0007669"/>
    <property type="project" value="InterPro"/>
</dbReference>
<feature type="modified residue" description="4-aspartylphosphate" evidence="4">
    <location>
        <position position="565"/>
    </location>
</feature>
<dbReference type="SUPFAM" id="SSF52172">
    <property type="entry name" value="CheY-like"/>
    <property type="match status" value="1"/>
</dbReference>
<dbReference type="RefSeq" id="WP_171225704.1">
    <property type="nucleotide sequence ID" value="NZ_CP053085.1"/>
</dbReference>
<feature type="transmembrane region" description="Helical" evidence="5">
    <location>
        <begin position="63"/>
        <end position="86"/>
    </location>
</feature>
<feature type="domain" description="Response regulatory" evidence="7">
    <location>
        <begin position="516"/>
        <end position="632"/>
    </location>
</feature>
<keyword evidence="5" id="KW-0472">Membrane</keyword>
<evidence type="ECO:0000256" key="5">
    <source>
        <dbReference type="SAM" id="Phobius"/>
    </source>
</evidence>
<feature type="domain" description="Histidine kinase" evidence="6">
    <location>
        <begin position="271"/>
        <end position="491"/>
    </location>
</feature>
<dbReference type="InterPro" id="IPR005467">
    <property type="entry name" value="His_kinase_dom"/>
</dbReference>
<feature type="transmembrane region" description="Helical" evidence="5">
    <location>
        <begin position="173"/>
        <end position="189"/>
    </location>
</feature>
<feature type="transmembrane region" description="Helical" evidence="5">
    <location>
        <begin position="139"/>
        <end position="161"/>
    </location>
</feature>
<feature type="transmembrane region" description="Helical" evidence="5">
    <location>
        <begin position="6"/>
        <end position="25"/>
    </location>
</feature>
<dbReference type="PROSITE" id="PS50109">
    <property type="entry name" value="HIS_KIN"/>
    <property type="match status" value="1"/>
</dbReference>
<dbReference type="Pfam" id="PF02518">
    <property type="entry name" value="HATPase_c"/>
    <property type="match status" value="1"/>
</dbReference>
<dbReference type="InterPro" id="IPR036890">
    <property type="entry name" value="HATPase_C_sf"/>
</dbReference>
<keyword evidence="5" id="KW-1133">Transmembrane helix</keyword>
<proteinExistence type="predicted"/>
<dbReference type="EC" id="2.7.13.3" evidence="2"/>
<keyword evidence="3 4" id="KW-0597">Phosphoprotein</keyword>
<dbReference type="PANTHER" id="PTHR43547:SF2">
    <property type="entry name" value="HYBRID SIGNAL TRANSDUCTION HISTIDINE KINASE C"/>
    <property type="match status" value="1"/>
</dbReference>
<evidence type="ECO:0000313" key="9">
    <source>
        <dbReference type="Proteomes" id="UP000500938"/>
    </source>
</evidence>
<evidence type="ECO:0000259" key="7">
    <source>
        <dbReference type="PROSITE" id="PS50110"/>
    </source>
</evidence>
<evidence type="ECO:0000256" key="1">
    <source>
        <dbReference type="ARBA" id="ARBA00000085"/>
    </source>
</evidence>
<accession>A0A6M4IVR7</accession>
<dbReference type="InterPro" id="IPR036097">
    <property type="entry name" value="HisK_dim/P_sf"/>
</dbReference>
<dbReference type="Pfam" id="PF00512">
    <property type="entry name" value="HisKA"/>
    <property type="match status" value="1"/>
</dbReference>
<organism evidence="8 9">
    <name type="scientific">Gemmatimonas groenlandica</name>
    <dbReference type="NCBI Taxonomy" id="2732249"/>
    <lineage>
        <taxon>Bacteria</taxon>
        <taxon>Pseudomonadati</taxon>
        <taxon>Gemmatimonadota</taxon>
        <taxon>Gemmatimonadia</taxon>
        <taxon>Gemmatimonadales</taxon>
        <taxon>Gemmatimonadaceae</taxon>
        <taxon>Gemmatimonas</taxon>
    </lineage>
</organism>
<protein>
    <recommendedName>
        <fullName evidence="2">histidine kinase</fullName>
        <ecNumber evidence="2">2.7.13.3</ecNumber>
    </recommendedName>
</protein>